<gene>
    <name evidence="6" type="ORF">Q4Q39_01355</name>
</gene>
<evidence type="ECO:0000313" key="6">
    <source>
        <dbReference type="EMBL" id="MDO5986038.1"/>
    </source>
</evidence>
<reference evidence="6" key="1">
    <citation type="submission" date="2023-07" db="EMBL/GenBank/DDBJ databases">
        <title>Two novel species in the genus Flavivirga.</title>
        <authorList>
            <person name="Kwon K."/>
        </authorList>
    </citation>
    <scope>NUCLEOTIDE SEQUENCE</scope>
    <source>
        <strain evidence="6">KACC 14157</strain>
    </source>
</reference>
<dbReference type="SUPFAM" id="SSF52058">
    <property type="entry name" value="L domain-like"/>
    <property type="match status" value="1"/>
</dbReference>
<evidence type="ECO:0000256" key="2">
    <source>
        <dbReference type="ARBA" id="ARBA00022737"/>
    </source>
</evidence>
<evidence type="ECO:0000313" key="7">
    <source>
        <dbReference type="Proteomes" id="UP001176891"/>
    </source>
</evidence>
<dbReference type="EMBL" id="JAUOEM010000001">
    <property type="protein sequence ID" value="MDO5986038.1"/>
    <property type="molecule type" value="Genomic_DNA"/>
</dbReference>
<comment type="caution">
    <text evidence="6">The sequence shown here is derived from an EMBL/GenBank/DDBJ whole genome shotgun (WGS) entry which is preliminary data.</text>
</comment>
<accession>A0ABT8WWI3</accession>
<evidence type="ECO:0000259" key="5">
    <source>
        <dbReference type="Pfam" id="PF23598"/>
    </source>
</evidence>
<dbReference type="InterPro" id="IPR055414">
    <property type="entry name" value="LRR_R13L4/SHOC2-like"/>
</dbReference>
<feature type="domain" description="DUF4132" evidence="4">
    <location>
        <begin position="1124"/>
        <end position="1295"/>
    </location>
</feature>
<proteinExistence type="predicted"/>
<feature type="domain" description="WGR" evidence="3">
    <location>
        <begin position="7"/>
        <end position="64"/>
    </location>
</feature>
<dbReference type="Pfam" id="PF23598">
    <property type="entry name" value="LRR_14"/>
    <property type="match status" value="2"/>
</dbReference>
<evidence type="ECO:0000256" key="1">
    <source>
        <dbReference type="ARBA" id="ARBA00022614"/>
    </source>
</evidence>
<dbReference type="Pfam" id="PF05406">
    <property type="entry name" value="WGR"/>
    <property type="match status" value="1"/>
</dbReference>
<feature type="domain" description="Disease resistance R13L4/SHOC-2-like LRR" evidence="5">
    <location>
        <begin position="173"/>
        <end position="259"/>
    </location>
</feature>
<dbReference type="InterPro" id="IPR003591">
    <property type="entry name" value="Leu-rich_rpt_typical-subtyp"/>
</dbReference>
<sequence>MKKELVNNTKLWKIETKGKSHIVEYGKVDGKLRKNKKTFKTEEACEKDAEKLIKSKIKGGYIELKLQIKGEDLDLLYRIEQVQRGNATIINEDRLWTDNEEILAEIWKCTELEFLELRTDLNIPEELGNLVNLKTLKLSLFKSKSLPKSIKNLQKLEELDISPGYGINFIIPNEIGELSYLKKLHLNGNEKSILPSTISKLSNLETLRIDGFASKELPKNLGNLSQLKKIELNNLKLLETLPASIGSLDNLEELIVQSSRSSYSDSQLPGLVIPKEIGKLTNLTKLDLKENDIQSLPDDIGNLKKLKELIIEDNAFDHFPLGICGLTNLETLEMYSSSVAIKHIPNEFVHLENLEDFEINLSEASNIPSQFRVESLGFNSLEPESIIDYLSNLSKKQKTTVTKNIPEVPSNKEQLVKNRWNLIEDIFSDINVETFGDDKENIKTLRDFVTGESYDLPLALRKDSYDYKRIVDLLSPLEEWNFIDERIFLFITQDAFYYQEKNRFIDGPSFSGYHKQFFKNWFLPQLKNEQKGKNLLGSIFELLINAGVDENTCFEAFLSSVPAKVPFSHADQTPNSVGNYILDKAKNDLENLTDLIIKHKLRRPFIQLMLINDRKLLEKSLPKMLVIREYEGTGGANKHIPFTLLELLVSYDIKTYEHYIHELIEQTDCHECIMESYRILLKYNEEDYRDITLAKVKETLTIISEKINKNGKNQFSWSVKGGYGDNTHEFIDWALEIYGTELKETVAQYVEHTKRHNLRVSKVIVDHFGQDALDIIQHDFKVRTTSNGAEEYYRTLLGIVGRFDYSSHFDKVWELATDKKTKISQMAAFELARTKNIEVKNKALDYLNSKKDAQRLAAMRVFYYWRDEDTKSAIQSVLKTESKDLIREIAVDIIYGQQDLSKVTVEEMKERIQDAIALNKLKTKIVKWQSKLPQLIWSDRTPFTQEEIDYLFYRQSLCKTIAPDVEAQPIYNLVEKKSAEDFAKAWWELVQKDQDLSIKEKGILAPIGIWGGEELINSLAHEALKNKKVIACSLLGLMTSEAAAWALDKVIKINEPKQNSLLREAEAAFTAIADSLGLTALELQERMLPDFGFTERELKFTENGIDYILFIDNSLHFSYKNEKGSTLKGIPKASSDFKKKQKESNALLKTVAKQFSQSLNRYLVTQKFWFTEDWQSFFLNHPVTFAFAQKTVWSNDETYFIAGSNGELVDLKDQIVNLGKNDQITLAHPILTGQDMSQKWINYLENKAISSTFNQLTRDIHHLPEELHAQTMDNRFNLKQIQVSTFRHRTTKAGWRRGLVVGGMVTSYEKAFEADHIEAFIETNELPVREGYEDIMTTGRLYFVAIGAVRTDSYINENPYNENDSRLIPFKEIPPIVFSETIADLLAITAS</sequence>
<keyword evidence="1" id="KW-0433">Leucine-rich repeat</keyword>
<dbReference type="Proteomes" id="UP001176891">
    <property type="component" value="Unassembled WGS sequence"/>
</dbReference>
<dbReference type="CDD" id="cd07996">
    <property type="entry name" value="WGR_MMR_like"/>
    <property type="match status" value="1"/>
</dbReference>
<dbReference type="InterPro" id="IPR008893">
    <property type="entry name" value="WGR_domain"/>
</dbReference>
<evidence type="ECO:0000259" key="3">
    <source>
        <dbReference type="Pfam" id="PF05406"/>
    </source>
</evidence>
<name>A0ABT8WWI3_9FLAO</name>
<dbReference type="PANTHER" id="PTHR48051:SF1">
    <property type="entry name" value="RAS SUPPRESSOR PROTEIN 1"/>
    <property type="match status" value="1"/>
</dbReference>
<protein>
    <submittedName>
        <fullName evidence="6">DUF4132 domain-containing protein</fullName>
    </submittedName>
</protein>
<dbReference type="InterPro" id="IPR050216">
    <property type="entry name" value="LRR_domain-containing"/>
</dbReference>
<evidence type="ECO:0000259" key="4">
    <source>
        <dbReference type="Pfam" id="PF13569"/>
    </source>
</evidence>
<keyword evidence="2" id="KW-0677">Repeat</keyword>
<dbReference type="InterPro" id="IPR032675">
    <property type="entry name" value="LRR_dom_sf"/>
</dbReference>
<keyword evidence="7" id="KW-1185">Reference proteome</keyword>
<dbReference type="SMART" id="SM00369">
    <property type="entry name" value="LRR_TYP"/>
    <property type="match status" value="3"/>
</dbReference>
<dbReference type="InterPro" id="IPR049809">
    <property type="entry name" value="YehF/YfeS-like_WGR"/>
</dbReference>
<dbReference type="PANTHER" id="PTHR48051">
    <property type="match status" value="1"/>
</dbReference>
<dbReference type="Gene3D" id="3.80.10.10">
    <property type="entry name" value="Ribonuclease Inhibitor"/>
    <property type="match status" value="2"/>
</dbReference>
<dbReference type="InterPro" id="IPR025406">
    <property type="entry name" value="DUF4132"/>
</dbReference>
<dbReference type="Pfam" id="PF13569">
    <property type="entry name" value="DUF4132"/>
    <property type="match status" value="1"/>
</dbReference>
<dbReference type="Gene3D" id="2.20.140.10">
    <property type="entry name" value="WGR domain"/>
    <property type="match status" value="1"/>
</dbReference>
<dbReference type="RefSeq" id="WP_303280565.1">
    <property type="nucleotide sequence ID" value="NZ_BAABCZ010000016.1"/>
</dbReference>
<organism evidence="6 7">
    <name type="scientific">Flavivirga amylovorans</name>
    <dbReference type="NCBI Taxonomy" id="870486"/>
    <lineage>
        <taxon>Bacteria</taxon>
        <taxon>Pseudomonadati</taxon>
        <taxon>Bacteroidota</taxon>
        <taxon>Flavobacteriia</taxon>
        <taxon>Flavobacteriales</taxon>
        <taxon>Flavobacteriaceae</taxon>
        <taxon>Flavivirga</taxon>
    </lineage>
</organism>
<feature type="domain" description="Disease resistance R13L4/SHOC-2-like LRR" evidence="5">
    <location>
        <begin position="273"/>
        <end position="377"/>
    </location>
</feature>
<dbReference type="PROSITE" id="PS51450">
    <property type="entry name" value="LRR"/>
    <property type="match status" value="1"/>
</dbReference>
<dbReference type="InterPro" id="IPR001611">
    <property type="entry name" value="Leu-rich_rpt"/>
</dbReference>